<dbReference type="Proteomes" id="UP001179121">
    <property type="component" value="Chromosome"/>
</dbReference>
<keyword evidence="4" id="KW-1185">Reference proteome</keyword>
<accession>A0AA86MXR4</accession>
<proteinExistence type="predicted"/>
<dbReference type="AlphaFoldDB" id="A0AA86MXR4"/>
<feature type="domain" description="Tll0287-like" evidence="2">
    <location>
        <begin position="109"/>
        <end position="258"/>
    </location>
</feature>
<organism evidence="3 4">
    <name type="scientific">Nitrospira tepida</name>
    <dbReference type="NCBI Taxonomy" id="2973512"/>
    <lineage>
        <taxon>Bacteria</taxon>
        <taxon>Pseudomonadati</taxon>
        <taxon>Nitrospirota</taxon>
        <taxon>Nitrospiria</taxon>
        <taxon>Nitrospirales</taxon>
        <taxon>Nitrospiraceae</taxon>
        <taxon>Nitrospira</taxon>
    </lineage>
</organism>
<dbReference type="Pfam" id="PF11845">
    <property type="entry name" value="Tll0287-like"/>
    <property type="match status" value="1"/>
</dbReference>
<dbReference type="RefSeq" id="WP_289267924.1">
    <property type="nucleotide sequence ID" value="NZ_OX365700.1"/>
</dbReference>
<dbReference type="InterPro" id="IPR021796">
    <property type="entry name" value="Tll0287-like_dom"/>
</dbReference>
<dbReference type="KEGG" id="nti:DNFV4_01390"/>
<evidence type="ECO:0000259" key="2">
    <source>
        <dbReference type="Pfam" id="PF11845"/>
    </source>
</evidence>
<evidence type="ECO:0000313" key="3">
    <source>
        <dbReference type="EMBL" id="CAI4030958.1"/>
    </source>
</evidence>
<reference evidence="3" key="1">
    <citation type="submission" date="2022-10" db="EMBL/GenBank/DDBJ databases">
        <authorList>
            <person name="Koch H."/>
        </authorList>
    </citation>
    <scope>NUCLEOTIDE SEQUENCE</scope>
    <source>
        <strain evidence="3">DNF</strain>
    </source>
</reference>
<sequence>MSQMVLRWGMVVWLLGAAAMLAEAAPTRGRDGDGSLTFDALIEAEKTARLLAVLLDSGRAVINENQPLFDSPATSTKGFTPEVFERQLVEVFRSRSGLDLNDLAAARLSAKTARLLRTLVSVSKQVVAEAQSQINRPDVTFSGFIPAVFGARAAAQFTKQTGVRLKQTALTPRNPVNAPDPFEQAALRDFADPAYPREKTITEITARSGALRLMFPLYATRHCLDCHGEPKGEIDKTGYPKEGLQLGHNAGAISVVIPVKK</sequence>
<feature type="signal peptide" evidence="1">
    <location>
        <begin position="1"/>
        <end position="24"/>
    </location>
</feature>
<evidence type="ECO:0000313" key="4">
    <source>
        <dbReference type="Proteomes" id="UP001179121"/>
    </source>
</evidence>
<dbReference type="EMBL" id="OX365700">
    <property type="protein sequence ID" value="CAI4030958.1"/>
    <property type="molecule type" value="Genomic_DNA"/>
</dbReference>
<gene>
    <name evidence="3" type="ORF">DNFV4_01390</name>
</gene>
<feature type="chain" id="PRO_5041652330" description="Tll0287-like domain-containing protein" evidence="1">
    <location>
        <begin position="25"/>
        <end position="261"/>
    </location>
</feature>
<protein>
    <recommendedName>
        <fullName evidence="2">Tll0287-like domain-containing protein</fullName>
    </recommendedName>
</protein>
<keyword evidence="1" id="KW-0732">Signal</keyword>
<name>A0AA86MXR4_9BACT</name>
<evidence type="ECO:0000256" key="1">
    <source>
        <dbReference type="SAM" id="SignalP"/>
    </source>
</evidence>